<comment type="caution">
    <text evidence="1">The sequence shown here is derived from an EMBL/GenBank/DDBJ whole genome shotgun (WGS) entry which is preliminary data.</text>
</comment>
<evidence type="ECO:0000313" key="2">
    <source>
        <dbReference type="Proteomes" id="UP001345963"/>
    </source>
</evidence>
<proteinExistence type="predicted"/>
<gene>
    <name evidence="1" type="ORF">ATANTOWER_019465</name>
</gene>
<name>A0ABU7CHM2_9TELE</name>
<protein>
    <submittedName>
        <fullName evidence="1">Uncharacterized protein</fullName>
    </submittedName>
</protein>
<dbReference type="EMBL" id="JAHUTI010092590">
    <property type="protein sequence ID" value="MED6262446.1"/>
    <property type="molecule type" value="Genomic_DNA"/>
</dbReference>
<organism evidence="1 2">
    <name type="scientific">Ataeniobius toweri</name>
    <dbReference type="NCBI Taxonomy" id="208326"/>
    <lineage>
        <taxon>Eukaryota</taxon>
        <taxon>Metazoa</taxon>
        <taxon>Chordata</taxon>
        <taxon>Craniata</taxon>
        <taxon>Vertebrata</taxon>
        <taxon>Euteleostomi</taxon>
        <taxon>Actinopterygii</taxon>
        <taxon>Neopterygii</taxon>
        <taxon>Teleostei</taxon>
        <taxon>Neoteleostei</taxon>
        <taxon>Acanthomorphata</taxon>
        <taxon>Ovalentaria</taxon>
        <taxon>Atherinomorphae</taxon>
        <taxon>Cyprinodontiformes</taxon>
        <taxon>Goodeidae</taxon>
        <taxon>Ataeniobius</taxon>
    </lineage>
</organism>
<sequence>MSNYIDNNEVSNKDSSGRVSIKTVCYRSMRKHDKPHQGLPHVFEILSDNYHSASPTDIHAPPRVSLNGDKLRAEQRGGPALVQLASSLLPSTVRLSPALPTGRLNIQKRPINGIPLPAMSSVATTRRQENVYDLTLRLN</sequence>
<evidence type="ECO:0000313" key="1">
    <source>
        <dbReference type="EMBL" id="MED6262446.1"/>
    </source>
</evidence>
<accession>A0ABU7CHM2</accession>
<dbReference type="Proteomes" id="UP001345963">
    <property type="component" value="Unassembled WGS sequence"/>
</dbReference>
<keyword evidence="2" id="KW-1185">Reference proteome</keyword>
<reference evidence="1 2" key="1">
    <citation type="submission" date="2021-07" db="EMBL/GenBank/DDBJ databases">
        <authorList>
            <person name="Palmer J.M."/>
        </authorList>
    </citation>
    <scope>NUCLEOTIDE SEQUENCE [LARGE SCALE GENOMIC DNA]</scope>
    <source>
        <strain evidence="1 2">AT_MEX2019</strain>
        <tissue evidence="1">Muscle</tissue>
    </source>
</reference>